<evidence type="ECO:0000256" key="2">
    <source>
        <dbReference type="ARBA" id="ARBA00022737"/>
    </source>
</evidence>
<evidence type="ECO:0000313" key="3">
    <source>
        <dbReference type="EMBL" id="OHS95702.1"/>
    </source>
</evidence>
<reference evidence="3" key="1">
    <citation type="submission" date="2016-10" db="EMBL/GenBank/DDBJ databases">
        <authorList>
            <person name="Benchimol M."/>
            <person name="Almeida L.G."/>
            <person name="Vasconcelos A.T."/>
            <person name="Perreira-Neves A."/>
            <person name="Rosa I.A."/>
            <person name="Tasca T."/>
            <person name="Bogo M.R."/>
            <person name="de Souza W."/>
        </authorList>
    </citation>
    <scope>NUCLEOTIDE SEQUENCE [LARGE SCALE GENOMIC DNA]</scope>
    <source>
        <strain evidence="3">K</strain>
    </source>
</reference>
<evidence type="ECO:0000313" key="4">
    <source>
        <dbReference type="Proteomes" id="UP000179807"/>
    </source>
</evidence>
<keyword evidence="2" id="KW-0677">Repeat</keyword>
<protein>
    <submittedName>
        <fullName evidence="3">Uncharacterized protein</fullName>
    </submittedName>
</protein>
<dbReference type="Pfam" id="PF00400">
    <property type="entry name" value="WD40"/>
    <property type="match status" value="1"/>
</dbReference>
<dbReference type="VEuPathDB" id="TrichDB:TRFO_10338"/>
<gene>
    <name evidence="3" type="ORF">TRFO_10338</name>
</gene>
<dbReference type="Proteomes" id="UP000179807">
    <property type="component" value="Unassembled WGS sequence"/>
</dbReference>
<dbReference type="SUPFAM" id="SSF50978">
    <property type="entry name" value="WD40 repeat-like"/>
    <property type="match status" value="1"/>
</dbReference>
<comment type="caution">
    <text evidence="3">The sequence shown here is derived from an EMBL/GenBank/DDBJ whole genome shotgun (WGS) entry which is preliminary data.</text>
</comment>
<keyword evidence="1" id="KW-0853">WD repeat</keyword>
<dbReference type="InterPro" id="IPR036322">
    <property type="entry name" value="WD40_repeat_dom_sf"/>
</dbReference>
<dbReference type="GeneID" id="94830102"/>
<dbReference type="RefSeq" id="XP_068348839.1">
    <property type="nucleotide sequence ID" value="XM_068495398.1"/>
</dbReference>
<evidence type="ECO:0000256" key="1">
    <source>
        <dbReference type="ARBA" id="ARBA00022574"/>
    </source>
</evidence>
<dbReference type="EMBL" id="MLAK01001226">
    <property type="protein sequence ID" value="OHS95702.1"/>
    <property type="molecule type" value="Genomic_DNA"/>
</dbReference>
<dbReference type="OrthoDB" id="256303at2759"/>
<keyword evidence="4" id="KW-1185">Reference proteome</keyword>
<dbReference type="InterPro" id="IPR001680">
    <property type="entry name" value="WD40_rpt"/>
</dbReference>
<dbReference type="Gene3D" id="2.130.10.10">
    <property type="entry name" value="YVTN repeat-like/Quinoprotein amine dehydrogenase"/>
    <property type="match status" value="1"/>
</dbReference>
<accession>A0A1J4J944</accession>
<dbReference type="AlphaFoldDB" id="A0A1J4J944"/>
<name>A0A1J4J944_9EUKA</name>
<sequence>MTQNNFGYNKSSNYSFGKTQTSYNSTANQIRGTNIPGPNADTITQLEFSRFGDPLLVSSGWDSTMRVWEFTDWNYQQAESKIWCKEPQNDAILRFAFSSDCDQIYYGTTAGEVKVLNLTANTTMPATGFSTNTAFQQNKFTPGTTAKSPFGGAATGTNFNSAFNKPAAQTGTGFSGFSQFSYQQAAPSGPNAPTPTTKLNFNNNIHDYYVSGLKWSDNYKLVISLTTEKTKEKPYAHSMICTLDPAAQNSLNYVELTGTKIINMDCVNDIVWFIAIVDRTPKVGYLVLGGGNRTPKEVNSQLQSMPTSIAALPSGQYGWVCSTVQGFVEICETDEITPSMVNQPIVRNTMYEGIFREEAPQKCIVYPATCVAVCPMDKKMAMACGKNEMAFFDLETGHYITRIPASKTNETITACAFSPSGEVFACAQGYDWSQGAEYMSKHTPKPSIFVGAVPDVPKDTQQ</sequence>
<dbReference type="InterPro" id="IPR015943">
    <property type="entry name" value="WD40/YVTN_repeat-like_dom_sf"/>
</dbReference>
<organism evidence="3 4">
    <name type="scientific">Tritrichomonas foetus</name>
    <dbReference type="NCBI Taxonomy" id="1144522"/>
    <lineage>
        <taxon>Eukaryota</taxon>
        <taxon>Metamonada</taxon>
        <taxon>Parabasalia</taxon>
        <taxon>Tritrichomonadida</taxon>
        <taxon>Tritrichomonadidae</taxon>
        <taxon>Tritrichomonas</taxon>
    </lineage>
</organism>
<dbReference type="PANTHER" id="PTHR10971">
    <property type="entry name" value="MRNA EXPORT FACTOR AND BUB3"/>
    <property type="match status" value="1"/>
</dbReference>
<proteinExistence type="predicted"/>